<dbReference type="InterPro" id="IPR017939">
    <property type="entry name" value="G-Glutamylcylcotransferase"/>
</dbReference>
<feature type="binding site" evidence="4">
    <location>
        <begin position="38"/>
        <end position="43"/>
    </location>
    <ligand>
        <name>substrate</name>
    </ligand>
</feature>
<dbReference type="AlphaFoldDB" id="A0A8J2R2A0"/>
<keyword evidence="2" id="KW-0456">Lyase</keyword>
<keyword evidence="7" id="KW-1185">Reference proteome</keyword>
<keyword evidence="5" id="KW-0732">Signal</keyword>
<protein>
    <recommendedName>
        <fullName evidence="1">gamma-glutamylcyclotransferase</fullName>
        <ecNumber evidence="1">4.3.2.9</ecNumber>
    </recommendedName>
</protein>
<dbReference type="SUPFAM" id="SSF110857">
    <property type="entry name" value="Gamma-glutamyl cyclotransferase-like"/>
    <property type="match status" value="1"/>
</dbReference>
<proteinExistence type="predicted"/>
<evidence type="ECO:0000256" key="1">
    <source>
        <dbReference type="ARBA" id="ARBA00012346"/>
    </source>
</evidence>
<dbReference type="PANTHER" id="PTHR12935">
    <property type="entry name" value="GAMMA-GLUTAMYLCYCLOTRANSFERASE"/>
    <property type="match status" value="1"/>
</dbReference>
<evidence type="ECO:0000313" key="7">
    <source>
        <dbReference type="Proteomes" id="UP000789524"/>
    </source>
</evidence>
<gene>
    <name evidence="6" type="ORF">DCHRY22_LOCUS14171</name>
</gene>
<dbReference type="InterPro" id="IPR013024">
    <property type="entry name" value="GGCT-like"/>
</dbReference>
<dbReference type="Proteomes" id="UP000789524">
    <property type="component" value="Unassembled WGS sequence"/>
</dbReference>
<feature type="binding site" evidence="4">
    <location>
        <position position="165"/>
    </location>
    <ligand>
        <name>substrate</name>
    </ligand>
</feature>
<comment type="caution">
    <text evidence="6">The sequence shown here is derived from an EMBL/GenBank/DDBJ whole genome shotgun (WGS) entry which is preliminary data.</text>
</comment>
<dbReference type="OrthoDB" id="2924818at2759"/>
<feature type="active site" description="Proton acceptor" evidence="3">
    <location>
        <position position="114"/>
    </location>
</feature>
<dbReference type="CDD" id="cd06661">
    <property type="entry name" value="GGCT_like"/>
    <property type="match status" value="1"/>
</dbReference>
<dbReference type="EC" id="4.3.2.9" evidence="1"/>
<accession>A0A8J2R2A0</accession>
<dbReference type="Pfam" id="PF13772">
    <property type="entry name" value="AIG2_2"/>
    <property type="match status" value="1"/>
</dbReference>
<dbReference type="PANTHER" id="PTHR12935:SF0">
    <property type="entry name" value="GAMMA-GLUTAMYLCYCLOTRANSFERASE"/>
    <property type="match status" value="1"/>
</dbReference>
<sequence>MESFKTAVYIHILFSFSIFKLVLTEDGVEPISENKFLYFAYGSNLLAKRIHINNPTAEFFSAAKLPNFRLDFQSFDTEYWNGADATIVDDGDSVVWGALWTLDVKDIPHLDEQEGIHLGEYRTRNVSVVTPDGRIMMARTYQMTLEPPKLPPKDIPPERQPSDTYMECPVSLAPCPVSRAPYLSPMLTRLRPISSVASLIGRSRCEGGFFNRLCKYFHSVPATKPGSHSN</sequence>
<reference evidence="6" key="1">
    <citation type="submission" date="2021-09" db="EMBL/GenBank/DDBJ databases">
        <authorList>
            <person name="Martin H S."/>
        </authorList>
    </citation>
    <scope>NUCLEOTIDE SEQUENCE</scope>
</reference>
<feature type="signal peptide" evidence="5">
    <location>
        <begin position="1"/>
        <end position="24"/>
    </location>
</feature>
<name>A0A8J2R2A0_9NEOP</name>
<feature type="chain" id="PRO_5035307092" description="gamma-glutamylcyclotransferase" evidence="5">
    <location>
        <begin position="25"/>
        <end position="230"/>
    </location>
</feature>
<organism evidence="6 7">
    <name type="scientific">Danaus chrysippus</name>
    <name type="common">African queen</name>
    <dbReference type="NCBI Taxonomy" id="151541"/>
    <lineage>
        <taxon>Eukaryota</taxon>
        <taxon>Metazoa</taxon>
        <taxon>Ecdysozoa</taxon>
        <taxon>Arthropoda</taxon>
        <taxon>Hexapoda</taxon>
        <taxon>Insecta</taxon>
        <taxon>Pterygota</taxon>
        <taxon>Neoptera</taxon>
        <taxon>Endopterygota</taxon>
        <taxon>Lepidoptera</taxon>
        <taxon>Glossata</taxon>
        <taxon>Ditrysia</taxon>
        <taxon>Papilionoidea</taxon>
        <taxon>Nymphalidae</taxon>
        <taxon>Danainae</taxon>
        <taxon>Danaini</taxon>
        <taxon>Danaina</taxon>
        <taxon>Danaus</taxon>
        <taxon>Anosia</taxon>
    </lineage>
</organism>
<evidence type="ECO:0000256" key="3">
    <source>
        <dbReference type="PIRSR" id="PIRSR617939-1"/>
    </source>
</evidence>
<evidence type="ECO:0000256" key="5">
    <source>
        <dbReference type="SAM" id="SignalP"/>
    </source>
</evidence>
<dbReference type="Gene3D" id="3.10.490.10">
    <property type="entry name" value="Gamma-glutamyl cyclotransferase-like"/>
    <property type="match status" value="1"/>
</dbReference>
<evidence type="ECO:0000256" key="4">
    <source>
        <dbReference type="PIRSR" id="PIRSR617939-2"/>
    </source>
</evidence>
<dbReference type="EMBL" id="CAKASE010000080">
    <property type="protein sequence ID" value="CAG9581602.1"/>
    <property type="molecule type" value="Genomic_DNA"/>
</dbReference>
<dbReference type="GO" id="GO:0003839">
    <property type="term" value="F:gamma-glutamylcyclotransferase activity"/>
    <property type="evidence" value="ECO:0007669"/>
    <property type="project" value="UniProtKB-EC"/>
</dbReference>
<dbReference type="InterPro" id="IPR036568">
    <property type="entry name" value="GGCT-like_sf"/>
</dbReference>
<evidence type="ECO:0000313" key="6">
    <source>
        <dbReference type="EMBL" id="CAG9581602.1"/>
    </source>
</evidence>
<evidence type="ECO:0000256" key="2">
    <source>
        <dbReference type="ARBA" id="ARBA00023239"/>
    </source>
</evidence>